<dbReference type="Proteomes" id="UP000298030">
    <property type="component" value="Unassembled WGS sequence"/>
</dbReference>
<dbReference type="EMBL" id="QPFP01000054">
    <property type="protein sequence ID" value="TEB25732.1"/>
    <property type="molecule type" value="Genomic_DNA"/>
</dbReference>
<gene>
    <name evidence="3" type="ORF">FA13DRAFT_1796235</name>
</gene>
<keyword evidence="2" id="KW-0732">Signal</keyword>
<evidence type="ECO:0000313" key="4">
    <source>
        <dbReference type="Proteomes" id="UP000298030"/>
    </source>
</evidence>
<feature type="signal peptide" evidence="2">
    <location>
        <begin position="1"/>
        <end position="22"/>
    </location>
</feature>
<dbReference type="AlphaFoldDB" id="A0A4Y7SV99"/>
<name>A0A4Y7SV99_COPMI</name>
<sequence>MRPSTSVAGLVVLGAVASQVAAGIIEARAGFKHLFSRQTNACTPTCSPFQNALDICETTSCLCTRAVAVALNNCVNCYYQQSPTTGILTTANELIDRYEKETCAAYTDLPPASVTRGTTGGSTTVSGSATGTLSRASATSSASIAPITSRSTVTSIIGDATTIAPPQTVVRPATTTSETAGSASTTDTSSGILGGNGALSNVREARWGVVAAASVALGVLVL</sequence>
<protein>
    <recommendedName>
        <fullName evidence="5">Extracellular membrane protein CFEM domain-containing protein</fullName>
    </recommendedName>
</protein>
<evidence type="ECO:0008006" key="5">
    <source>
        <dbReference type="Google" id="ProtNLM"/>
    </source>
</evidence>
<proteinExistence type="predicted"/>
<feature type="region of interest" description="Disordered" evidence="1">
    <location>
        <begin position="167"/>
        <end position="194"/>
    </location>
</feature>
<feature type="compositionally biased region" description="Low complexity" evidence="1">
    <location>
        <begin position="173"/>
        <end position="190"/>
    </location>
</feature>
<feature type="chain" id="PRO_5021453383" description="Extracellular membrane protein CFEM domain-containing protein" evidence="2">
    <location>
        <begin position="23"/>
        <end position="222"/>
    </location>
</feature>
<organism evidence="3 4">
    <name type="scientific">Coprinellus micaceus</name>
    <name type="common">Glistening ink-cap mushroom</name>
    <name type="synonym">Coprinus micaceus</name>
    <dbReference type="NCBI Taxonomy" id="71717"/>
    <lineage>
        <taxon>Eukaryota</taxon>
        <taxon>Fungi</taxon>
        <taxon>Dikarya</taxon>
        <taxon>Basidiomycota</taxon>
        <taxon>Agaricomycotina</taxon>
        <taxon>Agaricomycetes</taxon>
        <taxon>Agaricomycetidae</taxon>
        <taxon>Agaricales</taxon>
        <taxon>Agaricineae</taxon>
        <taxon>Psathyrellaceae</taxon>
        <taxon>Coprinellus</taxon>
    </lineage>
</organism>
<accession>A0A4Y7SV99</accession>
<evidence type="ECO:0000313" key="3">
    <source>
        <dbReference type="EMBL" id="TEB25732.1"/>
    </source>
</evidence>
<evidence type="ECO:0000256" key="1">
    <source>
        <dbReference type="SAM" id="MobiDB-lite"/>
    </source>
</evidence>
<dbReference type="OrthoDB" id="3062033at2759"/>
<reference evidence="3 4" key="1">
    <citation type="journal article" date="2019" name="Nat. Ecol. Evol.">
        <title>Megaphylogeny resolves global patterns of mushroom evolution.</title>
        <authorList>
            <person name="Varga T."/>
            <person name="Krizsan K."/>
            <person name="Foldi C."/>
            <person name="Dima B."/>
            <person name="Sanchez-Garcia M."/>
            <person name="Sanchez-Ramirez S."/>
            <person name="Szollosi G.J."/>
            <person name="Szarkandi J.G."/>
            <person name="Papp V."/>
            <person name="Albert L."/>
            <person name="Andreopoulos W."/>
            <person name="Angelini C."/>
            <person name="Antonin V."/>
            <person name="Barry K.W."/>
            <person name="Bougher N.L."/>
            <person name="Buchanan P."/>
            <person name="Buyck B."/>
            <person name="Bense V."/>
            <person name="Catcheside P."/>
            <person name="Chovatia M."/>
            <person name="Cooper J."/>
            <person name="Damon W."/>
            <person name="Desjardin D."/>
            <person name="Finy P."/>
            <person name="Geml J."/>
            <person name="Haridas S."/>
            <person name="Hughes K."/>
            <person name="Justo A."/>
            <person name="Karasinski D."/>
            <person name="Kautmanova I."/>
            <person name="Kiss B."/>
            <person name="Kocsube S."/>
            <person name="Kotiranta H."/>
            <person name="LaButti K.M."/>
            <person name="Lechner B.E."/>
            <person name="Liimatainen K."/>
            <person name="Lipzen A."/>
            <person name="Lukacs Z."/>
            <person name="Mihaltcheva S."/>
            <person name="Morgado L.N."/>
            <person name="Niskanen T."/>
            <person name="Noordeloos M.E."/>
            <person name="Ohm R.A."/>
            <person name="Ortiz-Santana B."/>
            <person name="Ovrebo C."/>
            <person name="Racz N."/>
            <person name="Riley R."/>
            <person name="Savchenko A."/>
            <person name="Shiryaev A."/>
            <person name="Soop K."/>
            <person name="Spirin V."/>
            <person name="Szebenyi C."/>
            <person name="Tomsovsky M."/>
            <person name="Tulloss R.E."/>
            <person name="Uehling J."/>
            <person name="Grigoriev I.V."/>
            <person name="Vagvolgyi C."/>
            <person name="Papp T."/>
            <person name="Martin F.M."/>
            <person name="Miettinen O."/>
            <person name="Hibbett D.S."/>
            <person name="Nagy L.G."/>
        </authorList>
    </citation>
    <scope>NUCLEOTIDE SEQUENCE [LARGE SCALE GENOMIC DNA]</scope>
    <source>
        <strain evidence="3 4">FP101781</strain>
    </source>
</reference>
<keyword evidence="4" id="KW-1185">Reference proteome</keyword>
<evidence type="ECO:0000256" key="2">
    <source>
        <dbReference type="SAM" id="SignalP"/>
    </source>
</evidence>
<comment type="caution">
    <text evidence="3">The sequence shown here is derived from an EMBL/GenBank/DDBJ whole genome shotgun (WGS) entry which is preliminary data.</text>
</comment>